<dbReference type="EMBL" id="SPSF01000012">
    <property type="protein sequence ID" value="MPQ61086.1"/>
    <property type="molecule type" value="Genomic_DNA"/>
</dbReference>
<reference evidence="1 2" key="1">
    <citation type="journal article" date="2019" name="Lett. Appl. Microbiol.">
        <title>A case of 'blown pack' spoilage of vacuum-packaged pork likely associated with Clostridium estertheticum in Canada.</title>
        <authorList>
            <person name="Zhang P."/>
            <person name="Ward P."/>
            <person name="McMullen L.M."/>
            <person name="Yang X."/>
        </authorList>
    </citation>
    <scope>NUCLEOTIDE SEQUENCE [LARGE SCALE GENOMIC DNA]</scope>
    <source>
        <strain evidence="1 2">MA19</strain>
    </source>
</reference>
<dbReference type="PROSITE" id="PS51257">
    <property type="entry name" value="PROKAR_LIPOPROTEIN"/>
    <property type="match status" value="1"/>
</dbReference>
<dbReference type="Pfam" id="PF14270">
    <property type="entry name" value="DUF4358"/>
    <property type="match status" value="1"/>
</dbReference>
<dbReference type="InterPro" id="IPR025648">
    <property type="entry name" value="DUF4358"/>
</dbReference>
<gene>
    <name evidence="1" type="ORF">E4V82_03005</name>
</gene>
<comment type="caution">
    <text evidence="1">The sequence shown here is derived from an EMBL/GenBank/DDBJ whole genome shotgun (WGS) entry which is preliminary data.</text>
</comment>
<dbReference type="AlphaFoldDB" id="A0A5N7IJD2"/>
<protein>
    <submittedName>
        <fullName evidence="1">DUF4358 domain-containing protein</fullName>
    </submittedName>
</protein>
<sequence>MMNMKIFDNIQKKVLILSLVISIGVIFQGCAFIRPKSPEISEIITNIQKVTDLSVMKKGNKTNLRKNYSINTKGLNDFVLYAPKNNMQANQILILKVVNEDDMDGLLENLENIIEAQSNSFKEYSPDQYEILENHTLKIKGNYLILIVSKDVDKITKVVNDSFK</sequence>
<proteinExistence type="predicted"/>
<evidence type="ECO:0000313" key="1">
    <source>
        <dbReference type="EMBL" id="MPQ61086.1"/>
    </source>
</evidence>
<evidence type="ECO:0000313" key="2">
    <source>
        <dbReference type="Proteomes" id="UP000342249"/>
    </source>
</evidence>
<name>A0A5N7IJD2_9CLOT</name>
<organism evidence="1 2">
    <name type="scientific">Clostridium estertheticum</name>
    <dbReference type="NCBI Taxonomy" id="238834"/>
    <lineage>
        <taxon>Bacteria</taxon>
        <taxon>Bacillati</taxon>
        <taxon>Bacillota</taxon>
        <taxon>Clostridia</taxon>
        <taxon>Eubacteriales</taxon>
        <taxon>Clostridiaceae</taxon>
        <taxon>Clostridium</taxon>
    </lineage>
</organism>
<accession>A0A5N7IJD2</accession>
<dbReference type="Proteomes" id="UP000342249">
    <property type="component" value="Unassembled WGS sequence"/>
</dbReference>